<protein>
    <submittedName>
        <fullName evidence="1">Wsv137-like protein</fullName>
    </submittedName>
</protein>
<evidence type="ECO:0000313" key="1">
    <source>
        <dbReference type="EMBL" id="BDT62869.1"/>
    </source>
</evidence>
<organism evidence="1">
    <name type="scientific">Trachysalambria curvirostris majanivirus</name>
    <dbReference type="NCBI Taxonomy" id="2984281"/>
    <lineage>
        <taxon>Viruses</taxon>
        <taxon>Viruses incertae sedis</taxon>
        <taxon>Naldaviricetes</taxon>
        <taxon>Nimaviridae</taxon>
    </lineage>
</organism>
<sequence length="326" mass="37498">MIAKTRSPTSAEYVYPWKVHLITILEYLINNKDKLLGIIMVGINRLDENKLLRYICFKLNKEMCLTFSDDDGIIISVDIDYNIGKSINNKRIPNCKISTRIIQAIVNIIYNIGSLSIINDKNDTFDNIKTYNIDLNENLNPGNIVNICNRLLNAAKVRNNEKANIKSKTVVWIPLCQFIKMPTETLPYGIDLPIGASNNDNNNNQDKDNNISNYRYDRKDIAAIDAYFLYPSSRKIRCLNSNHVDIHPSMVLYKNEIDVSSKFKEYKLTCKDIAALYSMEKESNIASYDGINFILFWISAHCFSCNFHLKLLTNSQIKTILSTYYI</sequence>
<dbReference type="EMBL" id="LC738879">
    <property type="protein sequence ID" value="BDT62869.1"/>
    <property type="molecule type" value="Genomic_DNA"/>
</dbReference>
<reference evidence="1" key="1">
    <citation type="submission" date="2022-10" db="EMBL/GenBank/DDBJ databases">
        <title>Genome sequences of endogenous nimaviruses in decapod crustaceans.</title>
        <authorList>
            <person name="Kawato S."/>
            <person name="Nozaki R."/>
            <person name="Kondo H."/>
            <person name="Hirono I."/>
        </authorList>
    </citation>
    <scope>NUCLEOTIDE SEQUENCE</scope>
    <source>
        <strain evidence="1">Ube2021</strain>
    </source>
</reference>
<name>A0A9C7CDZ5_9VIRU</name>
<accession>A0A9C7CDZ5</accession>
<proteinExistence type="predicted"/>